<protein>
    <submittedName>
        <fullName evidence="1">Uncharacterized protein</fullName>
    </submittedName>
</protein>
<sequence>MSCQSTPAPPVLCSPDSPCTERRQKFIVITSQGGGCIEGS</sequence>
<evidence type="ECO:0000313" key="2">
    <source>
        <dbReference type="Proteomes" id="UP001162483"/>
    </source>
</evidence>
<name>A0ABN9FZD0_9NEOB</name>
<dbReference type="EMBL" id="CATNWA010017476">
    <property type="protein sequence ID" value="CAI9600796.1"/>
    <property type="molecule type" value="Genomic_DNA"/>
</dbReference>
<proteinExistence type="predicted"/>
<evidence type="ECO:0000313" key="1">
    <source>
        <dbReference type="EMBL" id="CAI9600796.1"/>
    </source>
</evidence>
<dbReference type="Proteomes" id="UP001162483">
    <property type="component" value="Unassembled WGS sequence"/>
</dbReference>
<gene>
    <name evidence="1" type="ORF">SPARVUS_LOCUS12831868</name>
</gene>
<comment type="caution">
    <text evidence="1">The sequence shown here is derived from an EMBL/GenBank/DDBJ whole genome shotgun (WGS) entry which is preliminary data.</text>
</comment>
<keyword evidence="2" id="KW-1185">Reference proteome</keyword>
<organism evidence="1 2">
    <name type="scientific">Staurois parvus</name>
    <dbReference type="NCBI Taxonomy" id="386267"/>
    <lineage>
        <taxon>Eukaryota</taxon>
        <taxon>Metazoa</taxon>
        <taxon>Chordata</taxon>
        <taxon>Craniata</taxon>
        <taxon>Vertebrata</taxon>
        <taxon>Euteleostomi</taxon>
        <taxon>Amphibia</taxon>
        <taxon>Batrachia</taxon>
        <taxon>Anura</taxon>
        <taxon>Neobatrachia</taxon>
        <taxon>Ranoidea</taxon>
        <taxon>Ranidae</taxon>
        <taxon>Staurois</taxon>
    </lineage>
</organism>
<reference evidence="1" key="1">
    <citation type="submission" date="2023-05" db="EMBL/GenBank/DDBJ databases">
        <authorList>
            <person name="Stuckert A."/>
        </authorList>
    </citation>
    <scope>NUCLEOTIDE SEQUENCE</scope>
</reference>
<accession>A0ABN9FZD0</accession>